<dbReference type="InterPro" id="IPR001851">
    <property type="entry name" value="ABC_transp_permease"/>
</dbReference>
<protein>
    <submittedName>
        <fullName evidence="8">ABC transporter permease</fullName>
    </submittedName>
</protein>
<dbReference type="GO" id="GO:0005886">
    <property type="term" value="C:plasma membrane"/>
    <property type="evidence" value="ECO:0007669"/>
    <property type="project" value="UniProtKB-SubCell"/>
</dbReference>
<feature type="transmembrane region" description="Helical" evidence="6">
    <location>
        <begin position="196"/>
        <end position="214"/>
    </location>
</feature>
<dbReference type="Proteomes" id="UP001055091">
    <property type="component" value="Unassembled WGS sequence"/>
</dbReference>
<organism evidence="8 9">
    <name type="scientific">Hungatella hathewayi</name>
    <dbReference type="NCBI Taxonomy" id="154046"/>
    <lineage>
        <taxon>Bacteria</taxon>
        <taxon>Bacillati</taxon>
        <taxon>Bacillota</taxon>
        <taxon>Clostridia</taxon>
        <taxon>Lachnospirales</taxon>
        <taxon>Lachnospiraceae</taxon>
        <taxon>Hungatella</taxon>
    </lineage>
</organism>
<accession>A0A174XJC9</accession>
<evidence type="ECO:0000313" key="7">
    <source>
        <dbReference type="EMBL" id="GKH04702.1"/>
    </source>
</evidence>
<evidence type="ECO:0000256" key="6">
    <source>
        <dbReference type="SAM" id="Phobius"/>
    </source>
</evidence>
<comment type="subcellular location">
    <subcellularLocation>
        <location evidence="1">Cell membrane</location>
        <topology evidence="1">Multi-pass membrane protein</topology>
    </subcellularLocation>
</comment>
<feature type="transmembrane region" description="Helical" evidence="6">
    <location>
        <begin position="118"/>
        <end position="137"/>
    </location>
</feature>
<sequence>MENKRQSTKGIEKKFEVIRVFVAVCIALVIAFVLISIVSSSPAEALRQFLIGPLMSGRNFGNVIELTIPLIFSGLAVCVMFQCNQFNMGAEGAFFFGGLAASYVAATFILPAGIHPVIAIFAGGAVGIVICSIPALLKVKWGANEVVSSLMLNYIVLYLGTYILQYVMLDAGAGYSASGQFEKTAKLPVIIPKTRVHTGLFLALALVIITYLLIYKSKWGYAIRMTGKNSMFAKYSGIGVGGAIVLSQVIGGAVAGMGGAVEILGMYTRFSWTSLPGYGFDGIIIAILAKNNPLFVPFAALFLAYLRIGADIMSRRTDVAPEVVSIVQSLIILLVGAKLFLEHYKHKKIVENSTLQSGQEV</sequence>
<feature type="transmembrane region" description="Helical" evidence="6">
    <location>
        <begin position="20"/>
        <end position="40"/>
    </location>
</feature>
<reference evidence="8 9" key="1">
    <citation type="submission" date="2018-08" db="EMBL/GenBank/DDBJ databases">
        <title>A genome reference for cultivated species of the human gut microbiota.</title>
        <authorList>
            <person name="Zou Y."/>
            <person name="Xue W."/>
            <person name="Luo G."/>
        </authorList>
    </citation>
    <scope>NUCLEOTIDE SEQUENCE [LARGE SCALE GENOMIC DNA]</scope>
    <source>
        <strain evidence="8 9">TM09-12</strain>
    </source>
</reference>
<dbReference type="Proteomes" id="UP000263014">
    <property type="component" value="Unassembled WGS sequence"/>
</dbReference>
<keyword evidence="5 6" id="KW-0472">Membrane</keyword>
<evidence type="ECO:0000313" key="9">
    <source>
        <dbReference type="Proteomes" id="UP000263014"/>
    </source>
</evidence>
<dbReference type="EMBL" id="BQNJ01000003">
    <property type="protein sequence ID" value="GKH04702.1"/>
    <property type="molecule type" value="Genomic_DNA"/>
</dbReference>
<name>A0A174XJC9_9FIRM</name>
<evidence type="ECO:0000256" key="1">
    <source>
        <dbReference type="ARBA" id="ARBA00004651"/>
    </source>
</evidence>
<reference evidence="7" key="2">
    <citation type="submission" date="2022-01" db="EMBL/GenBank/DDBJ databases">
        <title>Novel bile acid biosynthetic pathways are enriched in the microbiome of centenarians.</title>
        <authorList>
            <person name="Sato Y."/>
            <person name="Atarashi K."/>
            <person name="Plichta R.D."/>
            <person name="Arai Y."/>
            <person name="Sasajima S."/>
            <person name="Kearney M.S."/>
            <person name="Suda W."/>
            <person name="Takeshita K."/>
            <person name="Sasaki T."/>
            <person name="Okamoto S."/>
            <person name="Skelly N.A."/>
            <person name="Okamura Y."/>
            <person name="Vlamakis H."/>
            <person name="Li Y."/>
            <person name="Tanoue T."/>
            <person name="Takei H."/>
            <person name="Nittono H."/>
            <person name="Narushima S."/>
            <person name="Irie J."/>
            <person name="Itoh H."/>
            <person name="Moriya K."/>
            <person name="Sugiura Y."/>
            <person name="Suematsu M."/>
            <person name="Moritoki N."/>
            <person name="Shibata S."/>
            <person name="Littman R.D."/>
            <person name="Fischbach A.M."/>
            <person name="Uwamino Y."/>
            <person name="Inoue T."/>
            <person name="Honda A."/>
            <person name="Hattori M."/>
            <person name="Murai T."/>
            <person name="Xavier J.R."/>
            <person name="Hirose N."/>
            <person name="Honda K."/>
        </authorList>
    </citation>
    <scope>NUCLEOTIDE SEQUENCE</scope>
    <source>
        <strain evidence="7">CE91-St55</strain>
    </source>
</reference>
<dbReference type="PANTHER" id="PTHR47089">
    <property type="entry name" value="ABC TRANSPORTER, PERMEASE PROTEIN"/>
    <property type="match status" value="1"/>
</dbReference>
<feature type="transmembrane region" description="Helical" evidence="6">
    <location>
        <begin position="235"/>
        <end position="258"/>
    </location>
</feature>
<evidence type="ECO:0000313" key="8">
    <source>
        <dbReference type="EMBL" id="RGI95785.1"/>
    </source>
</evidence>
<feature type="transmembrane region" description="Helical" evidence="6">
    <location>
        <begin position="294"/>
        <end position="313"/>
    </location>
</feature>
<feature type="transmembrane region" description="Helical" evidence="6">
    <location>
        <begin position="149"/>
        <end position="168"/>
    </location>
</feature>
<dbReference type="GO" id="GO:0022857">
    <property type="term" value="F:transmembrane transporter activity"/>
    <property type="evidence" value="ECO:0007669"/>
    <property type="project" value="InterPro"/>
</dbReference>
<evidence type="ECO:0000256" key="2">
    <source>
        <dbReference type="ARBA" id="ARBA00022475"/>
    </source>
</evidence>
<feature type="transmembrane region" description="Helical" evidence="6">
    <location>
        <begin position="93"/>
        <end position="112"/>
    </location>
</feature>
<dbReference type="RefSeq" id="WP_055652450.1">
    <property type="nucleotide sequence ID" value="NZ_BQNJ01000003.1"/>
</dbReference>
<keyword evidence="2" id="KW-1003">Cell membrane</keyword>
<gene>
    <name evidence="7" type="ORF">CE91St55_66830</name>
    <name evidence="8" type="ORF">DXD79_31310</name>
</gene>
<dbReference type="PANTHER" id="PTHR47089:SF1">
    <property type="entry name" value="GUANOSINE ABC TRANSPORTER PERMEASE PROTEIN NUPP"/>
    <property type="match status" value="1"/>
</dbReference>
<comment type="caution">
    <text evidence="8">The sequence shown here is derived from an EMBL/GenBank/DDBJ whole genome shotgun (WGS) entry which is preliminary data.</text>
</comment>
<keyword evidence="3 6" id="KW-0812">Transmembrane</keyword>
<dbReference type="Pfam" id="PF02653">
    <property type="entry name" value="BPD_transp_2"/>
    <property type="match status" value="1"/>
</dbReference>
<dbReference type="CDD" id="cd06580">
    <property type="entry name" value="TM_PBP1_transp_TpRbsC_like"/>
    <property type="match status" value="1"/>
</dbReference>
<keyword evidence="4 6" id="KW-1133">Transmembrane helix</keyword>
<evidence type="ECO:0000256" key="5">
    <source>
        <dbReference type="ARBA" id="ARBA00023136"/>
    </source>
</evidence>
<evidence type="ECO:0000256" key="3">
    <source>
        <dbReference type="ARBA" id="ARBA00022692"/>
    </source>
</evidence>
<feature type="transmembrane region" description="Helical" evidence="6">
    <location>
        <begin position="60"/>
        <end position="81"/>
    </location>
</feature>
<dbReference type="AlphaFoldDB" id="A0A174XJC9"/>
<evidence type="ECO:0000256" key="4">
    <source>
        <dbReference type="ARBA" id="ARBA00022989"/>
    </source>
</evidence>
<proteinExistence type="predicted"/>
<dbReference type="EMBL" id="QSON01000028">
    <property type="protein sequence ID" value="RGI95785.1"/>
    <property type="molecule type" value="Genomic_DNA"/>
</dbReference>
<feature type="transmembrane region" description="Helical" evidence="6">
    <location>
        <begin position="319"/>
        <end position="341"/>
    </location>
</feature>